<feature type="compositionally biased region" description="Pro residues" evidence="2">
    <location>
        <begin position="94"/>
        <end position="107"/>
    </location>
</feature>
<dbReference type="InterPro" id="IPR023365">
    <property type="entry name" value="Sortase_dom-sf"/>
</dbReference>
<dbReference type="GeneID" id="98051870"/>
<dbReference type="Gene3D" id="2.40.260.10">
    <property type="entry name" value="Sortase"/>
    <property type="match status" value="1"/>
</dbReference>
<keyword evidence="1" id="KW-0378">Hydrolase</keyword>
<proteinExistence type="predicted"/>
<feature type="region of interest" description="Disordered" evidence="2">
    <location>
        <begin position="88"/>
        <end position="138"/>
    </location>
</feature>
<gene>
    <name evidence="3" type="ORF">HDA37_002093</name>
</gene>
<dbReference type="Proteomes" id="UP000549695">
    <property type="component" value="Unassembled WGS sequence"/>
</dbReference>
<dbReference type="InterPro" id="IPR005754">
    <property type="entry name" value="Sortase"/>
</dbReference>
<sequence>MTPRRRRPAGGVRGAAALLLLGAALLGAGAGLALGDDARVEASDLGAVPAGTAPAATRAVPVARALPVLAPPDPAPVVGAPDAAALPGAAVPGPSGPPAPSVPPPPASAGFPAGPLPGPGDRTGPPPRSTGPAPIAPREPWTVSAVYPLPVAEPGAASPPVVPSVLELPARGLSAPVDAVGTAPNGGMVVPDQVRTVGWWAPGVLPGGASGSAVIAGHVDSRTQGIGFLSVLPQLVAGEPVVVRGGDGRTAAYRVVARREYGKHDLPREVFRRDGDPQLVLVTCGGVFDPAAGSYESNIVVYAVPAAAP</sequence>
<keyword evidence="4" id="KW-1185">Reference proteome</keyword>
<organism evidence="3 4">
    <name type="scientific">Pseudonocardia alni</name>
    <name type="common">Amycolata alni</name>
    <dbReference type="NCBI Taxonomy" id="33907"/>
    <lineage>
        <taxon>Bacteria</taxon>
        <taxon>Bacillati</taxon>
        <taxon>Actinomycetota</taxon>
        <taxon>Actinomycetes</taxon>
        <taxon>Pseudonocardiales</taxon>
        <taxon>Pseudonocardiaceae</taxon>
        <taxon>Pseudonocardia</taxon>
    </lineage>
</organism>
<evidence type="ECO:0008006" key="5">
    <source>
        <dbReference type="Google" id="ProtNLM"/>
    </source>
</evidence>
<comment type="caution">
    <text evidence="3">The sequence shown here is derived from an EMBL/GenBank/DDBJ whole genome shotgun (WGS) entry which is preliminary data.</text>
</comment>
<dbReference type="CDD" id="cd05829">
    <property type="entry name" value="Sortase_F"/>
    <property type="match status" value="1"/>
</dbReference>
<evidence type="ECO:0000313" key="3">
    <source>
        <dbReference type="EMBL" id="NYG01808.1"/>
    </source>
</evidence>
<protein>
    <recommendedName>
        <fullName evidence="5">Sortase family protein</fullName>
    </recommendedName>
</protein>
<evidence type="ECO:0000256" key="2">
    <source>
        <dbReference type="SAM" id="MobiDB-lite"/>
    </source>
</evidence>
<reference evidence="3 4" key="1">
    <citation type="submission" date="2020-07" db="EMBL/GenBank/DDBJ databases">
        <title>Sequencing the genomes of 1000 actinobacteria strains.</title>
        <authorList>
            <person name="Klenk H.-P."/>
        </authorList>
    </citation>
    <scope>NUCLEOTIDE SEQUENCE [LARGE SCALE GENOMIC DNA]</scope>
    <source>
        <strain evidence="3 4">DSM 44749</strain>
    </source>
</reference>
<dbReference type="SUPFAM" id="SSF63817">
    <property type="entry name" value="Sortase"/>
    <property type="match status" value="1"/>
</dbReference>
<dbReference type="GO" id="GO:0016787">
    <property type="term" value="F:hydrolase activity"/>
    <property type="evidence" value="ECO:0007669"/>
    <property type="project" value="UniProtKB-KW"/>
</dbReference>
<dbReference type="EMBL" id="JACCCZ010000001">
    <property type="protein sequence ID" value="NYG01808.1"/>
    <property type="molecule type" value="Genomic_DNA"/>
</dbReference>
<accession>A0A852VY07</accession>
<evidence type="ECO:0000256" key="1">
    <source>
        <dbReference type="ARBA" id="ARBA00022801"/>
    </source>
</evidence>
<feature type="compositionally biased region" description="Pro residues" evidence="2">
    <location>
        <begin position="114"/>
        <end position="137"/>
    </location>
</feature>
<dbReference type="RefSeq" id="WP_179760968.1">
    <property type="nucleotide sequence ID" value="NZ_BAAAJZ010000001.1"/>
</dbReference>
<dbReference type="InterPro" id="IPR042001">
    <property type="entry name" value="Sortase_F"/>
</dbReference>
<evidence type="ECO:0000313" key="4">
    <source>
        <dbReference type="Proteomes" id="UP000549695"/>
    </source>
</evidence>
<name>A0A852VY07_PSEA5</name>
<dbReference type="AlphaFoldDB" id="A0A852VY07"/>
<dbReference type="Pfam" id="PF04203">
    <property type="entry name" value="Sortase"/>
    <property type="match status" value="1"/>
</dbReference>